<dbReference type="InterPro" id="IPR019734">
    <property type="entry name" value="TPR_rpt"/>
</dbReference>
<comment type="similarity">
    <text evidence="3">Belongs to the Integrator subunit 8 family.</text>
</comment>
<evidence type="ECO:0000256" key="3">
    <source>
        <dbReference type="ARBA" id="ARBA00007147"/>
    </source>
</evidence>
<dbReference type="EMBL" id="GIFC01018720">
    <property type="protein sequence ID" value="MXV00804.1"/>
    <property type="molecule type" value="Transcribed_RNA"/>
</dbReference>
<protein>
    <submittedName>
        <fullName evidence="9">Putative integrator complex subunit 8-like protein</fullName>
    </submittedName>
</protein>
<dbReference type="InterPro" id="IPR011990">
    <property type="entry name" value="TPR-like_helical_dom_sf"/>
</dbReference>
<evidence type="ECO:0000256" key="7">
    <source>
        <dbReference type="SAM" id="MobiDB-lite"/>
    </source>
</evidence>
<sequence>MEVCEDESAPPSMPAAPVVVSWLDFLLDDTLLEKHLSQQEKPDPSAFELVIQFLSNATELPSPGSSTPGNGPQGGLEGPASGEPGNCSPEHETANRKSLPLKLLALKAAAFLGWNLDLFEQKLPLTMQQTLINELQKAVDCTELLGDAKEEVGPDAAFALGLRCRWVLRTAVRSRIPVRSAKGIALQLPGQVDPTQVAPEVADAITKACEEECEAASSFLERLLSERWPVRVPTIATFAVLKREEPPSQSHHWDRGVMASQDDLSCQISYELGAFHFYKERYQQAAERFESALRLYSKLKQRQLSQLDLGRLKGFCLACRSGGSRRPSSLLEKLKASLAANCKGLVSVLLEDNVKREIPLWERDMAELRAHQMLPNTEVPTQVSLCNCIRKVVEGDLSLCGTQISWATMDKACIIFLNEALNTVVPSLNVREMGLVRNLVGYLCKVSVDVSKTLACSGVLKKYFPSEQAPTEATPGVTLDRASFAESAATHVGRMERALVASQDPEEILSLVKFLEGSVPAARLPTLSCHRYGASLALLRTVDSELMPQWRRLASLLASEVRHTEVLQAAASTNLGARKAELAQLARDTVLAYYRDADTDPCQEMAELCCTLLLNLHEWDVFAELERQQRGPVGFLELSKVLSAVCKDVCLNKFTRSIAQELWDLVLSMFTTNFSGHKRGASGAVKDTAQRDANALSRNTFHSFVQQLKDNLALTILLSCLAKLYNILKEDSSVELCLEHAQLWPTVVTSPSSLCKATLTDVFQSTLQHCLAVNNSHAGWVKLLADFCYAQGHHSAALKHYLTSVLMSSDYFSQTPPRTLVDDTMYRKMAHCCTKLQCHTQAALLCQLMEEPDYGAAFKSLNERQCQDSCDSLYAHVWDVVLLEFLVNLHTRRGEVESRQKALRCLGQLELNPNNNQEIQREAANVRRAQFLRVLAKQYL</sequence>
<accession>A0A6B0VEV1</accession>
<dbReference type="AlphaFoldDB" id="A0A6B0VEV1"/>
<comment type="subcellular location">
    <subcellularLocation>
        <location evidence="2">Chromosome</location>
    </subcellularLocation>
    <subcellularLocation>
        <location evidence="1">Nucleus</location>
    </subcellularLocation>
</comment>
<evidence type="ECO:0000259" key="8">
    <source>
        <dbReference type="Pfam" id="PF25756"/>
    </source>
</evidence>
<dbReference type="PANTHER" id="PTHR13350">
    <property type="entry name" value="INTEGRATOR COMPLEX SUBUNIT 8"/>
    <property type="match status" value="1"/>
</dbReference>
<evidence type="ECO:0000256" key="6">
    <source>
        <dbReference type="PROSITE-ProRule" id="PRU00339"/>
    </source>
</evidence>
<organism evidence="9">
    <name type="scientific">Ixodes ricinus</name>
    <name type="common">Common tick</name>
    <name type="synonym">Acarus ricinus</name>
    <dbReference type="NCBI Taxonomy" id="34613"/>
    <lineage>
        <taxon>Eukaryota</taxon>
        <taxon>Metazoa</taxon>
        <taxon>Ecdysozoa</taxon>
        <taxon>Arthropoda</taxon>
        <taxon>Chelicerata</taxon>
        <taxon>Arachnida</taxon>
        <taxon>Acari</taxon>
        <taxon>Parasitiformes</taxon>
        <taxon>Ixodida</taxon>
        <taxon>Ixodoidea</taxon>
        <taxon>Ixodidae</taxon>
        <taxon>Ixodinae</taxon>
        <taxon>Ixodes</taxon>
    </lineage>
</organism>
<dbReference type="GO" id="GO:0032039">
    <property type="term" value="C:integrator complex"/>
    <property type="evidence" value="ECO:0007669"/>
    <property type="project" value="TreeGrafter"/>
</dbReference>
<dbReference type="Pfam" id="PF25756">
    <property type="entry name" value="TPR_INTS8"/>
    <property type="match status" value="1"/>
</dbReference>
<evidence type="ECO:0000256" key="5">
    <source>
        <dbReference type="ARBA" id="ARBA00023242"/>
    </source>
</evidence>
<feature type="repeat" description="TPR" evidence="6">
    <location>
        <begin position="266"/>
        <end position="299"/>
    </location>
</feature>
<dbReference type="PANTHER" id="PTHR13350:SF1">
    <property type="entry name" value="INTEGRATOR COMPLEX SUBUNIT 8"/>
    <property type="match status" value="1"/>
</dbReference>
<reference evidence="9" key="1">
    <citation type="submission" date="2019-12" db="EMBL/GenBank/DDBJ databases">
        <title>An insight into the sialome of adult female Ixodes ricinus ticks feeding for 6 days.</title>
        <authorList>
            <person name="Perner J."/>
            <person name="Ribeiro J.M.C."/>
        </authorList>
    </citation>
    <scope>NUCLEOTIDE SEQUENCE</scope>
    <source>
        <strain evidence="9">Semi-engorged</strain>
        <tissue evidence="9">Salivary glands</tissue>
    </source>
</reference>
<dbReference type="SUPFAM" id="SSF48452">
    <property type="entry name" value="TPR-like"/>
    <property type="match status" value="1"/>
</dbReference>
<feature type="domain" description="INTS8 TPR repeats" evidence="8">
    <location>
        <begin position="530"/>
        <end position="939"/>
    </location>
</feature>
<evidence type="ECO:0000256" key="4">
    <source>
        <dbReference type="ARBA" id="ARBA00022454"/>
    </source>
</evidence>
<keyword evidence="4" id="KW-0158">Chromosome</keyword>
<evidence type="ECO:0000256" key="1">
    <source>
        <dbReference type="ARBA" id="ARBA00004123"/>
    </source>
</evidence>
<dbReference type="InterPro" id="IPR038751">
    <property type="entry name" value="INTS8"/>
</dbReference>
<dbReference type="PROSITE" id="PS50005">
    <property type="entry name" value="TPR"/>
    <property type="match status" value="1"/>
</dbReference>
<dbReference type="GO" id="GO:0034472">
    <property type="term" value="P:snRNA 3'-end processing"/>
    <property type="evidence" value="ECO:0007669"/>
    <property type="project" value="InterPro"/>
</dbReference>
<evidence type="ECO:0000256" key="2">
    <source>
        <dbReference type="ARBA" id="ARBA00004286"/>
    </source>
</evidence>
<evidence type="ECO:0000313" key="9">
    <source>
        <dbReference type="EMBL" id="MXV00804.1"/>
    </source>
</evidence>
<feature type="region of interest" description="Disordered" evidence="7">
    <location>
        <begin position="58"/>
        <end position="93"/>
    </location>
</feature>
<name>A0A6B0VEV1_IXORI</name>
<proteinExistence type="inferred from homology"/>
<keyword evidence="6" id="KW-0802">TPR repeat</keyword>
<keyword evidence="5" id="KW-0539">Nucleus</keyword>
<feature type="compositionally biased region" description="Low complexity" evidence="7">
    <location>
        <begin position="61"/>
        <end position="70"/>
    </location>
</feature>
<dbReference type="InterPro" id="IPR057980">
    <property type="entry name" value="TPR_INTS8"/>
</dbReference>
<dbReference type="GO" id="GO:0005694">
    <property type="term" value="C:chromosome"/>
    <property type="evidence" value="ECO:0007669"/>
    <property type="project" value="UniProtKB-SubCell"/>
</dbReference>